<evidence type="ECO:0000313" key="3">
    <source>
        <dbReference type="EMBL" id="TPX36632.1"/>
    </source>
</evidence>
<feature type="region of interest" description="Disordered" evidence="1">
    <location>
        <begin position="45"/>
        <end position="105"/>
    </location>
</feature>
<dbReference type="RefSeq" id="XP_031026846.1">
    <property type="nucleotide sequence ID" value="XM_031167067.1"/>
</dbReference>
<evidence type="ECO:0000313" key="4">
    <source>
        <dbReference type="Proteomes" id="UP000319731"/>
    </source>
</evidence>
<feature type="region of interest" description="Disordered" evidence="1">
    <location>
        <begin position="549"/>
        <end position="568"/>
    </location>
</feature>
<feature type="region of interest" description="Disordered" evidence="1">
    <location>
        <begin position="177"/>
        <end position="252"/>
    </location>
</feature>
<dbReference type="CDD" id="cd00202">
    <property type="entry name" value="ZnF_GATA"/>
    <property type="match status" value="1"/>
</dbReference>
<dbReference type="InterPro" id="IPR013088">
    <property type="entry name" value="Znf_NHR/GATA"/>
</dbReference>
<feature type="compositionally biased region" description="Low complexity" evidence="1">
    <location>
        <begin position="417"/>
        <end position="432"/>
    </location>
</feature>
<dbReference type="SMART" id="SM00401">
    <property type="entry name" value="ZnF_GATA"/>
    <property type="match status" value="1"/>
</dbReference>
<name>A0A507CAJ1_9FUNG</name>
<dbReference type="InterPro" id="IPR000679">
    <property type="entry name" value="Znf_GATA"/>
</dbReference>
<dbReference type="EMBL" id="QEAO01000004">
    <property type="protein sequence ID" value="TPX36632.1"/>
    <property type="molecule type" value="Genomic_DNA"/>
</dbReference>
<dbReference type="GO" id="GO:0006355">
    <property type="term" value="P:regulation of DNA-templated transcription"/>
    <property type="evidence" value="ECO:0007669"/>
    <property type="project" value="InterPro"/>
</dbReference>
<protein>
    <recommendedName>
        <fullName evidence="2">GATA-type domain-containing protein</fullName>
    </recommendedName>
</protein>
<dbReference type="GeneID" id="42002364"/>
<feature type="domain" description="GATA-type" evidence="2">
    <location>
        <begin position="376"/>
        <end position="428"/>
    </location>
</feature>
<sequence length="568" mass="61658">MEEETINKIVNALKSHLKETISTELSQSAAIKDLIRAELDRNQPANLDVSGTTTGEASTSTPAATTPTSTTPTAQPSSSNLSSSMDMDGTTQQHHGQQGAQQQGHDSLEAALVLANLRTDDISSPPQHGQSAPGGINGSWPTLYTAAPRPPLPTPNTTPIAMPPPRPRYNAASVLIGAGSSKRSRTPDEDDINRSEWLRSMPGMTGVAGTDEDVKRRRTGDGNDPPTPSNSSEGDDYHYNPHTNLPPYQPPTTRRQYREEQMFTQAFTQNQFLQQFHPSNMPSQRPNGHFHNNHRYADEDHDDDYEEQGSYITEEDHEGCRCRELAQQIMACQEPHCLVPFFRTADPMIQKKPPATPSRTRASSPGSPGQKKSSPRPPIWKCDQCATTTTSQRRPGPKGRSTLCNACWTRGRKKAKAQQAKEQAENQTQVKGGNKRKGAGGKASSVGPGTAAEDEEQLLQPRIQIAIVPVSSSDSNHDLTDGEPAPMNTDGSGVTGQDTTPEPRRQQTPTPPAGTPPPRINHINAATSPMFIPSPAHSIRISPKVKNLLDPSTTDMNVDEASVIKDEE</sequence>
<dbReference type="Pfam" id="PF00320">
    <property type="entry name" value="GATA"/>
    <property type="match status" value="1"/>
</dbReference>
<feature type="region of interest" description="Disordered" evidence="1">
    <location>
        <begin position="469"/>
        <end position="535"/>
    </location>
</feature>
<dbReference type="SUPFAM" id="SSF57716">
    <property type="entry name" value="Glucocorticoid receptor-like (DNA-binding domain)"/>
    <property type="match status" value="1"/>
</dbReference>
<dbReference type="GO" id="GO:0043565">
    <property type="term" value="F:sequence-specific DNA binding"/>
    <property type="evidence" value="ECO:0007669"/>
    <property type="project" value="InterPro"/>
</dbReference>
<dbReference type="Gene3D" id="3.30.50.10">
    <property type="entry name" value="Erythroid Transcription Factor GATA-1, subunit A"/>
    <property type="match status" value="1"/>
</dbReference>
<feature type="compositionally biased region" description="Low complexity" evidence="1">
    <location>
        <begin position="363"/>
        <end position="372"/>
    </location>
</feature>
<gene>
    <name evidence="3" type="ORF">SmJEL517_g01139</name>
</gene>
<keyword evidence="4" id="KW-1185">Reference proteome</keyword>
<accession>A0A507CAJ1</accession>
<feature type="compositionally biased region" description="Basic and acidic residues" evidence="1">
    <location>
        <begin position="212"/>
        <end position="221"/>
    </location>
</feature>
<dbReference type="OrthoDB" id="679178at2759"/>
<dbReference type="GO" id="GO:0008270">
    <property type="term" value="F:zinc ion binding"/>
    <property type="evidence" value="ECO:0007669"/>
    <property type="project" value="InterPro"/>
</dbReference>
<feature type="region of interest" description="Disordered" evidence="1">
    <location>
        <begin position="281"/>
        <end position="302"/>
    </location>
</feature>
<feature type="compositionally biased region" description="Low complexity" evidence="1">
    <location>
        <begin position="92"/>
        <end position="105"/>
    </location>
</feature>
<dbReference type="AlphaFoldDB" id="A0A507CAJ1"/>
<feature type="region of interest" description="Disordered" evidence="1">
    <location>
        <begin position="120"/>
        <end position="165"/>
    </location>
</feature>
<organism evidence="3 4">
    <name type="scientific">Synchytrium microbalum</name>
    <dbReference type="NCBI Taxonomy" id="1806994"/>
    <lineage>
        <taxon>Eukaryota</taxon>
        <taxon>Fungi</taxon>
        <taxon>Fungi incertae sedis</taxon>
        <taxon>Chytridiomycota</taxon>
        <taxon>Chytridiomycota incertae sedis</taxon>
        <taxon>Chytridiomycetes</taxon>
        <taxon>Synchytriales</taxon>
        <taxon>Synchytriaceae</taxon>
        <taxon>Synchytrium</taxon>
    </lineage>
</organism>
<feature type="compositionally biased region" description="Pro residues" evidence="1">
    <location>
        <begin position="509"/>
        <end position="519"/>
    </location>
</feature>
<feature type="compositionally biased region" description="Pro residues" evidence="1">
    <location>
        <begin position="148"/>
        <end position="165"/>
    </location>
</feature>
<feature type="region of interest" description="Disordered" evidence="1">
    <location>
        <begin position="348"/>
        <end position="402"/>
    </location>
</feature>
<feature type="region of interest" description="Disordered" evidence="1">
    <location>
        <begin position="415"/>
        <end position="453"/>
    </location>
</feature>
<reference evidence="3 4" key="1">
    <citation type="journal article" date="2019" name="Sci. Rep.">
        <title>Comparative genomics of chytrid fungi reveal insights into the obligate biotrophic and pathogenic lifestyle of Synchytrium endobioticum.</title>
        <authorList>
            <person name="van de Vossenberg B.T.L.H."/>
            <person name="Warris S."/>
            <person name="Nguyen H.D.T."/>
            <person name="van Gent-Pelzer M.P.E."/>
            <person name="Joly D.L."/>
            <person name="van de Geest H.C."/>
            <person name="Bonants P.J.M."/>
            <person name="Smith D.S."/>
            <person name="Levesque C.A."/>
            <person name="van der Lee T.A.J."/>
        </authorList>
    </citation>
    <scope>NUCLEOTIDE SEQUENCE [LARGE SCALE GENOMIC DNA]</scope>
    <source>
        <strain evidence="3 4">JEL517</strain>
    </source>
</reference>
<dbReference type="Proteomes" id="UP000319731">
    <property type="component" value="Unassembled WGS sequence"/>
</dbReference>
<proteinExistence type="predicted"/>
<evidence type="ECO:0000259" key="2">
    <source>
        <dbReference type="SMART" id="SM00401"/>
    </source>
</evidence>
<comment type="caution">
    <text evidence="3">The sequence shown here is derived from an EMBL/GenBank/DDBJ whole genome shotgun (WGS) entry which is preliminary data.</text>
</comment>
<feature type="compositionally biased region" description="Low complexity" evidence="1">
    <location>
        <begin position="50"/>
        <end position="84"/>
    </location>
</feature>
<evidence type="ECO:0000256" key="1">
    <source>
        <dbReference type="SAM" id="MobiDB-lite"/>
    </source>
</evidence>